<dbReference type="InterPro" id="IPR016186">
    <property type="entry name" value="C-type_lectin-like/link_sf"/>
</dbReference>
<dbReference type="SMART" id="SM00327">
    <property type="entry name" value="VWA"/>
    <property type="match status" value="4"/>
</dbReference>
<dbReference type="EnsemblMetazoa" id="PPA22169.1">
    <property type="protein sequence ID" value="PPA22169.1"/>
    <property type="gene ID" value="WBGene00111723"/>
</dbReference>
<dbReference type="Proteomes" id="UP000005239">
    <property type="component" value="Unassembled WGS sequence"/>
</dbReference>
<dbReference type="InterPro" id="IPR036465">
    <property type="entry name" value="vWFA_dom_sf"/>
</dbReference>
<feature type="compositionally biased region" description="Low complexity" evidence="1">
    <location>
        <begin position="2619"/>
        <end position="2649"/>
    </location>
</feature>
<feature type="chain" id="PRO_5043713890" evidence="2">
    <location>
        <begin position="19"/>
        <end position="3160"/>
    </location>
</feature>
<feature type="signal peptide" evidence="2">
    <location>
        <begin position="1"/>
        <end position="18"/>
    </location>
</feature>
<feature type="compositionally biased region" description="Low complexity" evidence="1">
    <location>
        <begin position="1123"/>
        <end position="1152"/>
    </location>
</feature>
<evidence type="ECO:0000313" key="3">
    <source>
        <dbReference type="EnsemblMetazoa" id="PPA22169.1"/>
    </source>
</evidence>
<feature type="region of interest" description="Disordered" evidence="1">
    <location>
        <begin position="1123"/>
        <end position="1153"/>
    </location>
</feature>
<dbReference type="CDD" id="cd00037">
    <property type="entry name" value="CLECT"/>
    <property type="match status" value="4"/>
</dbReference>
<gene>
    <name evidence="3" type="primary">WBGene00111723</name>
</gene>
<dbReference type="PROSITE" id="PS51257">
    <property type="entry name" value="PROKAR_LIPOPROTEIN"/>
    <property type="match status" value="1"/>
</dbReference>
<dbReference type="SUPFAM" id="SSF56436">
    <property type="entry name" value="C-type lectin-like"/>
    <property type="match status" value="5"/>
</dbReference>
<protein>
    <submittedName>
        <fullName evidence="3">Clec-61</fullName>
    </submittedName>
</protein>
<name>A0A2A6CNA0_PRIPA</name>
<dbReference type="SUPFAM" id="SSF53300">
    <property type="entry name" value="vWA-like"/>
    <property type="match status" value="4"/>
</dbReference>
<proteinExistence type="predicted"/>
<feature type="compositionally biased region" description="Low complexity" evidence="1">
    <location>
        <begin position="1856"/>
        <end position="1894"/>
    </location>
</feature>
<dbReference type="InterPro" id="IPR016187">
    <property type="entry name" value="CTDL_fold"/>
</dbReference>
<feature type="region of interest" description="Disordered" evidence="1">
    <location>
        <begin position="336"/>
        <end position="373"/>
    </location>
</feature>
<keyword evidence="4" id="KW-1185">Reference proteome</keyword>
<evidence type="ECO:0000313" key="4">
    <source>
        <dbReference type="Proteomes" id="UP000005239"/>
    </source>
</evidence>
<feature type="compositionally biased region" description="Low complexity" evidence="1">
    <location>
        <begin position="344"/>
        <end position="359"/>
    </location>
</feature>
<dbReference type="InterPro" id="IPR002035">
    <property type="entry name" value="VWF_A"/>
</dbReference>
<dbReference type="PROSITE" id="PS50041">
    <property type="entry name" value="C_TYPE_LECTIN_2"/>
    <property type="match status" value="4"/>
</dbReference>
<accession>A0A8R1YIH6</accession>
<feature type="region of interest" description="Disordered" evidence="1">
    <location>
        <begin position="2619"/>
        <end position="2650"/>
    </location>
</feature>
<evidence type="ECO:0000256" key="1">
    <source>
        <dbReference type="SAM" id="MobiDB-lite"/>
    </source>
</evidence>
<dbReference type="PANTHER" id="PTHR31024:SF3">
    <property type="entry name" value="C-TYPE LECTIN-RELATED"/>
    <property type="match status" value="1"/>
</dbReference>
<reference evidence="3" key="2">
    <citation type="submission" date="2022-06" db="UniProtKB">
        <authorList>
            <consortium name="EnsemblMetazoa"/>
        </authorList>
    </citation>
    <scope>IDENTIFICATION</scope>
    <source>
        <strain evidence="3">PS312</strain>
    </source>
</reference>
<sequence>MLLRSLLFSLLIVHSAHSFAYSCLEVADEFVGSSFDESLTYICLIAQEGYSNWQQLEKIHLTADITTVSLYDIVTSSSHCVAKGSPSARWTVQSGLFDLTCNQEFTLIFSSQKPDFIGVYHKAAQQFVARNTLVVPQTGLWIRSKGCLDGDVGSVTFYTGVGTDENEHIFEMKSWPCSSLPDLIVSFDNVVTIEVAQNVYEMECSSDIDRNIANLKPFMVSPGDRIAVLTSGRSDNLQNFKGAINAIALQLNDGQMYDVTASMDLTFDWSDTGAVWLQEYYGGPLVEFFGGKYIEYFHTNYLQVQYVPNGLSAAQIDASGDNIIVEITIGGGAPTIKPTTTAQSKTTSRAPTTKAAPTTNAQSKTTPRVTTSAPARTTALPIASTTASSSPPSESPYCNCAVDKFGFPVGWNYNDIWLDVIFILDTSEAMGEDSLGDATSLIESFISDGVNDFLITDPTAPYYTRVGVISMADTATVLFDLNMTKSDSLSGKAAINKGVSEIDVVDAFDVALRMFSDGNSADRVNTRKVIYYMTDSNPGANLNPINQFKTSQGIIIVDNFLEEGEIELPRLKELASVGYYFANSNYMEGLQAFCKANCFCKPNRDVYQGSDPAIVASGGCYHPSPAGVPFNKAKTNCMNDNGIIATVHDDDKGRYLQQLMAKSSSKSDYFWIGYEKSDAGVWQWEDQSMSSFTNWDVREPSTAAVSKCAYVDTTNAALPWGAGNCQIGFPYVCQYTPCSAGNKNCYRHDAARRKNQIKMLLQSLLLLWFSVQGVKSLAYSCLEVQDEFVGASYHKSLTYMCVVPQEDFSNWKQLQGIRVSAGTQTASLSDIANTPTRCLEKTSPEAEWTFQSTPFDLDCSQEFTLIFSKIAIDILTPVAAHAELGVGRATLVVPQTGMWIRTKSCVAQTSGNVTFYTGVGSDDNDHKFEMKSWPCTSVPNLIVSFDQVITIEADWSVTYTMEHSSYIDDFFWVYPFDEIAVLTSGRSDNLQNLQCTENLAKFWLGDNQKYEVVANLDLTFDWADDETGTVILTDYYTGQEVPFGEGKYIEYFSSDFFTIRYAPQPLLPAHIDACADNVVIQFSIGGRVQTGSTKPAPQTTTVQRKTTTRATTAALPTTTVQAKTTARATTAAPTKTTTRAAISSTTSSTKPPSEGPYCNCAVDKFGFPVGWNYNDIWLDVIFILDTSEAMGEDSLGDATSLIESFISDGVNDFLITDPTAPYYTRVGVISMADTATVLFDLNMTKSDSLSGKAAINKGVSEIDVVDAFDVALRMFSDGNSADRVNTRKVIYYMTDSNPGANLNPINQFKTSQGIIIVDNFLEEGEIELPRLKELASVGYYFANSNYMEGLQAFCKANCFCKPNRDVYQGSDPAIVASGGCYHPSPAGVPFNKAKTNCMNDNGIIATVHDDDKGRYLQQLMAKSSSKSDYFWIGYEKSDAGVWQWEDQSMSSFTNWDVREPSTAAVSKCAYVDTTNAALPWGAGNCQIGFPYVCQYTPCSAGNKNCYRHDAARRKNQIKMLLQSLLLLWFSVQGVKSLAYSCLEVQDEFVGASYHKSLTYMCVVPQEDFSNWKQLQGIRVSAGTQTASLSDIANTPTRCLEKTSPEAEWTFQSTPFDLDCSQEFTLIFSKIAIDILTPVAAHAELGVGRATLVVPQTGMWIRTKSCVAQTSGNVTFYTGVGSDDNDHKFEMKSWPCTSVPNLIVSFDQVITIEADWSVTYTMEHSSYIDDFFWVYPFDEIAVLTSGRSDNLQNLQCTENLAKFWLGDNQKYEVVANLDLTFDWADDETGTVILTDYYTGQEVPFGEGKYIEYFSSDFFTIRYAPQPLLPAHIDACADNVVIQFSIGGRVQTGSTKPAPQTTTVQRKTTTRATTAAPTKTTTRAAISSTTSSTKPPSEGPYCNCAVDKFGFPVGWNYNDIWLDVIFILDTSEAMGEDSLGDATSLIESFISDGVNDFLITDPTAPYYTRVGVISMADTATVLFDLNMTKSDSLSGKAAINKGVSEIDVVDAFDVALRMFSDGNSADRVNTRKVIYYMTDSNPGANLNPINQFKTSQGIIIVDNFLEEGEIELPRLKELASVGYYFANSNYMEGLQAFCKANCFCKPNRDVYQGSDPAIVASGGCYHPSPAGVPFNKAKTNCMNDNGIIATVHDDDKGRYLQQLMAKSSSKSDYFWIGYEKSDAGVWQWEDQSMSSFTNWDVREPSTAAVSKCAYVDTTNAALPWGAGNCQIGFPYVCQYTPCSAGNKNCYRHDAARRKNQIKMLLQSLLLLWFSVQGVKSLAYSCLEVQDEFVGASYHKSLTYMCVVPQEDFSNWKQLQGIRVSAGTQTASLSDIANTPTRCLEKTSPEAEWTFQSTPFDLDCSQEFTLIFSKIAIDILTPVAAHAELGVGRATLVVPQTGMWIRTKSCVAQTSGNVTFYTGVGSDDNDHKFEMKSWPCTSVPNLIVSFDQVITIEADWSVTYTMEHSIFWVYPFDEIAVLTSGRSDNLQNLQCTENLAKFWLGDNQKYEVVANLDLTFDWADDETGTVILTDYYTGQEVPFGEGKYIEYFSSDFFTIRYAPQPLLPAHIDACADNVVIQFSIGGRVQTGSTKPAPQTTTVQRKTTTRATTAALPTTTVQAKTTARATTAAPTKTTTRAAISSTTSSTKPPSEGPYCNCAVDKFGFPVGWNYNDIWLDVIFILDTSEAMGEDSLGDATSLIESFISDGVNDFLITDPTSPYYTRVGVISMADTATVLFDLNMTKSDSLSGKAAINKGVSEIDVVDAFDVALRMFSDGNSADRVNTRKVIYYMTDSNPCANLNPINQFKTSQGIIIVDNFLEEGEIELPRLKELASVGYYFANSNYMKGLQAFCKANCFCKPNRDVYRGSDPAIAASGGCYHPSPAGVPFNKATTNCMNDNGIIATVHDDDKGRYLQQLMAKSSSKSDYFWIGYEKSDAGVWQWEDQSMSSFTNWDVSEPSTAAVSKCAYVDTTNAALPWGAGNCQIGFPYVCQYTPCSAGNKNFQGVKSLAYSCLEVQDEGFRPSARVFRSLFWLCRKVTIPANCFCKPNRDIYRGSDPAIATSGTNKKLLGGCYHASPAGVPFNKAKTNCMNDNGIIATVHDDDKGRFLQQCGKNRSIGVLMSLLFSPLTLTPTGMGAGNCQIGFPYVCQYTPCSVGNKNC</sequence>
<dbReference type="Gene3D" id="3.40.50.410">
    <property type="entry name" value="von Willebrand factor, type A domain"/>
    <property type="match status" value="4"/>
</dbReference>
<feature type="compositionally biased region" description="Polar residues" evidence="1">
    <location>
        <begin position="360"/>
        <end position="373"/>
    </location>
</feature>
<dbReference type="Pfam" id="PF00059">
    <property type="entry name" value="Lectin_C"/>
    <property type="match status" value="4"/>
</dbReference>
<dbReference type="SMART" id="SM00034">
    <property type="entry name" value="CLECT"/>
    <property type="match status" value="4"/>
</dbReference>
<reference evidence="4" key="1">
    <citation type="journal article" date="2008" name="Nat. Genet.">
        <title>The Pristionchus pacificus genome provides a unique perspective on nematode lifestyle and parasitism.</title>
        <authorList>
            <person name="Dieterich C."/>
            <person name="Clifton S.W."/>
            <person name="Schuster L.N."/>
            <person name="Chinwalla A."/>
            <person name="Delehaunty K."/>
            <person name="Dinkelacker I."/>
            <person name="Fulton L."/>
            <person name="Fulton R."/>
            <person name="Godfrey J."/>
            <person name="Minx P."/>
            <person name="Mitreva M."/>
            <person name="Roeseler W."/>
            <person name="Tian H."/>
            <person name="Witte H."/>
            <person name="Yang S.P."/>
            <person name="Wilson R.K."/>
            <person name="Sommer R.J."/>
        </authorList>
    </citation>
    <scope>NUCLEOTIDE SEQUENCE [LARGE SCALE GENOMIC DNA]</scope>
    <source>
        <strain evidence="4">PS312</strain>
    </source>
</reference>
<feature type="region of interest" description="Disordered" evidence="1">
    <location>
        <begin position="1850"/>
        <end position="1895"/>
    </location>
</feature>
<accession>A0A2A6CNA0</accession>
<dbReference type="OrthoDB" id="5817090at2759"/>
<keyword evidence="2" id="KW-0732">Signal</keyword>
<organism evidence="3 4">
    <name type="scientific">Pristionchus pacificus</name>
    <name type="common">Parasitic nematode worm</name>
    <dbReference type="NCBI Taxonomy" id="54126"/>
    <lineage>
        <taxon>Eukaryota</taxon>
        <taxon>Metazoa</taxon>
        <taxon>Ecdysozoa</taxon>
        <taxon>Nematoda</taxon>
        <taxon>Chromadorea</taxon>
        <taxon>Rhabditida</taxon>
        <taxon>Rhabditina</taxon>
        <taxon>Diplogasteromorpha</taxon>
        <taxon>Diplogasteroidea</taxon>
        <taxon>Neodiplogasteridae</taxon>
        <taxon>Pristionchus</taxon>
    </lineage>
</organism>
<dbReference type="Gene3D" id="3.10.100.10">
    <property type="entry name" value="Mannose-Binding Protein A, subunit A"/>
    <property type="match status" value="4"/>
</dbReference>
<dbReference type="PROSITE" id="PS50234">
    <property type="entry name" value="VWFA"/>
    <property type="match status" value="4"/>
</dbReference>
<dbReference type="Pfam" id="PF00092">
    <property type="entry name" value="VWA"/>
    <property type="match status" value="4"/>
</dbReference>
<dbReference type="InterPro" id="IPR001304">
    <property type="entry name" value="C-type_lectin-like"/>
</dbReference>
<evidence type="ECO:0000256" key="2">
    <source>
        <dbReference type="SAM" id="SignalP"/>
    </source>
</evidence>
<dbReference type="PANTHER" id="PTHR31024">
    <property type="entry name" value="C-TYPE LECTIN"/>
    <property type="match status" value="1"/>
</dbReference>